<proteinExistence type="predicted"/>
<gene>
    <name evidence="1" type="ORF">KIH74_34805</name>
</gene>
<comment type="caution">
    <text evidence="1">The sequence shown here is derived from an EMBL/GenBank/DDBJ whole genome shotgun (WGS) entry which is preliminary data.</text>
</comment>
<evidence type="ECO:0000313" key="1">
    <source>
        <dbReference type="EMBL" id="MBT0774168.1"/>
    </source>
</evidence>
<name>A0ABS5TTM8_9ACTN</name>
<keyword evidence="2" id="KW-1185">Reference proteome</keyword>
<sequence length="106" mass="11619">MADETYIPAPVSCDIHRIEHGEHRIAQYDAKTRQGPWANLCPDCFAEHGIGLGTGKGQRLVVGRRPQPQRAQKESQIRAAISAGDLAMAEDLLVELGDDPDLTPYL</sequence>
<accession>A0ABS5TTM8</accession>
<evidence type="ECO:0000313" key="2">
    <source>
        <dbReference type="Proteomes" id="UP001197247"/>
    </source>
</evidence>
<dbReference type="RefSeq" id="WP_214160707.1">
    <property type="nucleotide sequence ID" value="NZ_JAHBAY010000024.1"/>
</dbReference>
<organism evidence="1 2">
    <name type="scientific">Kineosporia corallincola</name>
    <dbReference type="NCBI Taxonomy" id="2835133"/>
    <lineage>
        <taxon>Bacteria</taxon>
        <taxon>Bacillati</taxon>
        <taxon>Actinomycetota</taxon>
        <taxon>Actinomycetes</taxon>
        <taxon>Kineosporiales</taxon>
        <taxon>Kineosporiaceae</taxon>
        <taxon>Kineosporia</taxon>
    </lineage>
</organism>
<reference evidence="1 2" key="1">
    <citation type="submission" date="2021-05" db="EMBL/GenBank/DDBJ databases">
        <title>Kineosporia and Streptomyces sp. nov. two new marine actinobacteria isolated from Coral.</title>
        <authorList>
            <person name="Buangrab K."/>
            <person name="Sutthacheep M."/>
            <person name="Yeemin T."/>
            <person name="Harunari E."/>
            <person name="Igarashi Y."/>
            <person name="Kanchanasin P."/>
            <person name="Tanasupawat S."/>
            <person name="Phongsopitanun W."/>
        </authorList>
    </citation>
    <scope>NUCLEOTIDE SEQUENCE [LARGE SCALE GENOMIC DNA]</scope>
    <source>
        <strain evidence="1 2">J2-2</strain>
    </source>
</reference>
<dbReference type="Proteomes" id="UP001197247">
    <property type="component" value="Unassembled WGS sequence"/>
</dbReference>
<protein>
    <submittedName>
        <fullName evidence="1">Uncharacterized protein</fullName>
    </submittedName>
</protein>
<dbReference type="EMBL" id="JAHBAY010000024">
    <property type="protein sequence ID" value="MBT0774168.1"/>
    <property type="molecule type" value="Genomic_DNA"/>
</dbReference>